<evidence type="ECO:0000256" key="1">
    <source>
        <dbReference type="SAM" id="MobiDB-lite"/>
    </source>
</evidence>
<feature type="compositionally biased region" description="Basic and acidic residues" evidence="1">
    <location>
        <begin position="114"/>
        <end position="123"/>
    </location>
</feature>
<evidence type="ECO:0000313" key="4">
    <source>
        <dbReference type="Proteomes" id="UP001189429"/>
    </source>
</evidence>
<accession>A0ABN9UY97</accession>
<dbReference type="Proteomes" id="UP001189429">
    <property type="component" value="Unassembled WGS sequence"/>
</dbReference>
<proteinExistence type="predicted"/>
<feature type="chain" id="PRO_5046728770" evidence="2">
    <location>
        <begin position="25"/>
        <end position="133"/>
    </location>
</feature>
<keyword evidence="2" id="KW-0732">Signal</keyword>
<organism evidence="3 4">
    <name type="scientific">Prorocentrum cordatum</name>
    <dbReference type="NCBI Taxonomy" id="2364126"/>
    <lineage>
        <taxon>Eukaryota</taxon>
        <taxon>Sar</taxon>
        <taxon>Alveolata</taxon>
        <taxon>Dinophyceae</taxon>
        <taxon>Prorocentrales</taxon>
        <taxon>Prorocentraceae</taxon>
        <taxon>Prorocentrum</taxon>
    </lineage>
</organism>
<reference evidence="3" key="1">
    <citation type="submission" date="2023-10" db="EMBL/GenBank/DDBJ databases">
        <authorList>
            <person name="Chen Y."/>
            <person name="Shah S."/>
            <person name="Dougan E. K."/>
            <person name="Thang M."/>
            <person name="Chan C."/>
        </authorList>
    </citation>
    <scope>NUCLEOTIDE SEQUENCE [LARGE SCALE GENOMIC DNA]</scope>
</reference>
<name>A0ABN9UY97_9DINO</name>
<gene>
    <name evidence="3" type="ORF">PCOR1329_LOCUS52823</name>
</gene>
<evidence type="ECO:0000256" key="2">
    <source>
        <dbReference type="SAM" id="SignalP"/>
    </source>
</evidence>
<protein>
    <submittedName>
        <fullName evidence="3">Uncharacterized protein</fullName>
    </submittedName>
</protein>
<dbReference type="EMBL" id="CAUYUJ010016430">
    <property type="protein sequence ID" value="CAK0865245.1"/>
    <property type="molecule type" value="Genomic_DNA"/>
</dbReference>
<feature type="non-terminal residue" evidence="3">
    <location>
        <position position="1"/>
    </location>
</feature>
<sequence length="133" mass="13947">EVTACELCLCFISMGFAWPHAVVACRRIREANPKKTEDTKIDTSAVAAEAAAQEAAALGPQLCVILALADTPGHAYVWQNAVFRVLALVDDVRVGGCGLRAVSAEGRGRGAAPGDRRVRDVPRAGRGGGHLAR</sequence>
<evidence type="ECO:0000313" key="3">
    <source>
        <dbReference type="EMBL" id="CAK0865245.1"/>
    </source>
</evidence>
<comment type="caution">
    <text evidence="3">The sequence shown here is derived from an EMBL/GenBank/DDBJ whole genome shotgun (WGS) entry which is preliminary data.</text>
</comment>
<keyword evidence="4" id="KW-1185">Reference proteome</keyword>
<feature type="non-terminal residue" evidence="3">
    <location>
        <position position="133"/>
    </location>
</feature>
<feature type="signal peptide" evidence="2">
    <location>
        <begin position="1"/>
        <end position="24"/>
    </location>
</feature>
<feature type="region of interest" description="Disordered" evidence="1">
    <location>
        <begin position="105"/>
        <end position="133"/>
    </location>
</feature>